<comment type="caution">
    <text evidence="2">The sequence shown here is derived from an EMBL/GenBank/DDBJ whole genome shotgun (WGS) entry which is preliminary data.</text>
</comment>
<dbReference type="AlphaFoldDB" id="A0A5C4T115"/>
<keyword evidence="2" id="KW-0413">Isomerase</keyword>
<dbReference type="InterPro" id="IPR050312">
    <property type="entry name" value="IolE/XylAMocC-like"/>
</dbReference>
<dbReference type="RefSeq" id="WP_139606051.1">
    <property type="nucleotide sequence ID" value="NZ_VDCQ01000058.1"/>
</dbReference>
<keyword evidence="3" id="KW-1185">Reference proteome</keyword>
<dbReference type="InterPro" id="IPR036237">
    <property type="entry name" value="Xyl_isomerase-like_sf"/>
</dbReference>
<dbReference type="SUPFAM" id="SSF51658">
    <property type="entry name" value="Xylose isomerase-like"/>
    <property type="match status" value="1"/>
</dbReference>
<feature type="domain" description="Xylose isomerase-like TIM barrel" evidence="1">
    <location>
        <begin position="23"/>
        <end position="275"/>
    </location>
</feature>
<dbReference type="Pfam" id="PF01261">
    <property type="entry name" value="AP_endonuc_2"/>
    <property type="match status" value="1"/>
</dbReference>
<dbReference type="PANTHER" id="PTHR12110">
    <property type="entry name" value="HYDROXYPYRUVATE ISOMERASE"/>
    <property type="match status" value="1"/>
</dbReference>
<dbReference type="Gene3D" id="3.20.20.150">
    <property type="entry name" value="Divalent-metal-dependent TIM barrel enzymes"/>
    <property type="match status" value="1"/>
</dbReference>
<evidence type="ECO:0000313" key="3">
    <source>
        <dbReference type="Proteomes" id="UP000307943"/>
    </source>
</evidence>
<dbReference type="InterPro" id="IPR013022">
    <property type="entry name" value="Xyl_isomerase-like_TIM-brl"/>
</dbReference>
<gene>
    <name evidence="2" type="ORF">FE784_30540</name>
</gene>
<evidence type="ECO:0000259" key="1">
    <source>
        <dbReference type="Pfam" id="PF01261"/>
    </source>
</evidence>
<proteinExistence type="predicted"/>
<protein>
    <submittedName>
        <fullName evidence="2">Sugar phosphate isomerase/epimerase</fullName>
    </submittedName>
</protein>
<dbReference type="OrthoDB" id="2565558at2"/>
<accession>A0A5C4T115</accession>
<sequence length="290" mass="31952">MAVPIIMHVNYCEQGQMIAEMCQKAVDWGFDGIEFRRKRNGVNEEPEAYLDEIASGASRSGLKTVIFGSPGPNLTTSDEKVREAEIENTARFFRLAAERFQLTVCNTFAGSLLNADPNVVASDYDKHGSFAATEEQWQYAADGFKALGDLAAELGFQLAFECHMNYIHDLPAAARKLVDAVDHPAVGANLDYGNAVYFQKVPDLKESIRLLGDRLYYVHLKNSVGIGGGKRLPTGLADGEINHRAYLKLLKEAGYAGPICIEAPRAGDREWYAQADLVYVKALLKDLAWA</sequence>
<name>A0A5C4T115_9BACL</name>
<dbReference type="EMBL" id="VDCQ01000058">
    <property type="protein sequence ID" value="TNJ62505.1"/>
    <property type="molecule type" value="Genomic_DNA"/>
</dbReference>
<dbReference type="GO" id="GO:0016853">
    <property type="term" value="F:isomerase activity"/>
    <property type="evidence" value="ECO:0007669"/>
    <property type="project" value="UniProtKB-KW"/>
</dbReference>
<evidence type="ECO:0000313" key="2">
    <source>
        <dbReference type="EMBL" id="TNJ62505.1"/>
    </source>
</evidence>
<dbReference type="Proteomes" id="UP000307943">
    <property type="component" value="Unassembled WGS sequence"/>
</dbReference>
<organism evidence="2 3">
    <name type="scientific">Paenibacillus hemerocallicola</name>
    <dbReference type="NCBI Taxonomy" id="1172614"/>
    <lineage>
        <taxon>Bacteria</taxon>
        <taxon>Bacillati</taxon>
        <taxon>Bacillota</taxon>
        <taxon>Bacilli</taxon>
        <taxon>Bacillales</taxon>
        <taxon>Paenibacillaceae</taxon>
        <taxon>Paenibacillus</taxon>
    </lineage>
</organism>
<reference evidence="2 3" key="1">
    <citation type="submission" date="2019-05" db="EMBL/GenBank/DDBJ databases">
        <title>We sequenced the genome of Paenibacillus hemerocallicola KCTC 33185 for further insight into its adaptation and study the phylogeny of Paenibacillus.</title>
        <authorList>
            <person name="Narsing Rao M.P."/>
        </authorList>
    </citation>
    <scope>NUCLEOTIDE SEQUENCE [LARGE SCALE GENOMIC DNA]</scope>
    <source>
        <strain evidence="2 3">KCTC 33185</strain>
    </source>
</reference>